<accession>A0A6C0JTP7</accession>
<dbReference type="GO" id="GO:0000428">
    <property type="term" value="C:DNA-directed RNA polymerase complex"/>
    <property type="evidence" value="ECO:0007669"/>
    <property type="project" value="UniProtKB-KW"/>
</dbReference>
<dbReference type="InterPro" id="IPR037033">
    <property type="entry name" value="DNA-dir_RNAP_su2_hyb_sf"/>
</dbReference>
<dbReference type="CDD" id="cd00653">
    <property type="entry name" value="RNA_pol_B_RPB2"/>
    <property type="match status" value="1"/>
</dbReference>
<dbReference type="Pfam" id="PF04561">
    <property type="entry name" value="RNA_pol_Rpb2_2"/>
    <property type="match status" value="1"/>
</dbReference>
<evidence type="ECO:0000256" key="3">
    <source>
        <dbReference type="ARBA" id="ARBA00022679"/>
    </source>
</evidence>
<dbReference type="GO" id="GO:0003677">
    <property type="term" value="F:DNA binding"/>
    <property type="evidence" value="ECO:0007669"/>
    <property type="project" value="InterPro"/>
</dbReference>
<dbReference type="InterPro" id="IPR007120">
    <property type="entry name" value="DNA-dir_RNAP_su2_dom"/>
</dbReference>
<reference evidence="11" key="1">
    <citation type="journal article" date="2020" name="Nature">
        <title>Giant virus diversity and host interactions through global metagenomics.</title>
        <authorList>
            <person name="Schulz F."/>
            <person name="Roux S."/>
            <person name="Paez-Espino D."/>
            <person name="Jungbluth S."/>
            <person name="Walsh D.A."/>
            <person name="Denef V.J."/>
            <person name="McMahon K.D."/>
            <person name="Konstantinidis K.T."/>
            <person name="Eloe-Fadrosh E.A."/>
            <person name="Kyrpides N.C."/>
            <person name="Woyke T."/>
        </authorList>
    </citation>
    <scope>NUCLEOTIDE SEQUENCE</scope>
    <source>
        <strain evidence="11">GVMAG-S-1041349-163</strain>
    </source>
</reference>
<dbReference type="InterPro" id="IPR015712">
    <property type="entry name" value="DNA-dir_RNA_pol_su2"/>
</dbReference>
<dbReference type="InterPro" id="IPR007645">
    <property type="entry name" value="RNA_pol_Rpb2_3"/>
</dbReference>
<name>A0A6C0JTP7_9ZZZZ</name>
<evidence type="ECO:0000256" key="1">
    <source>
        <dbReference type="ARBA" id="ARBA00012418"/>
    </source>
</evidence>
<keyword evidence="5" id="KW-0804">Transcription</keyword>
<evidence type="ECO:0000259" key="6">
    <source>
        <dbReference type="Pfam" id="PF00562"/>
    </source>
</evidence>
<dbReference type="Pfam" id="PF04560">
    <property type="entry name" value="RNA_pol_Rpb2_7"/>
    <property type="match status" value="1"/>
</dbReference>
<evidence type="ECO:0000256" key="2">
    <source>
        <dbReference type="ARBA" id="ARBA00022478"/>
    </source>
</evidence>
<feature type="domain" description="RNA polymerase Rpb2" evidence="10">
    <location>
        <begin position="402"/>
        <end position="460"/>
    </location>
</feature>
<dbReference type="GO" id="GO:0032549">
    <property type="term" value="F:ribonucleoside binding"/>
    <property type="evidence" value="ECO:0007669"/>
    <property type="project" value="InterPro"/>
</dbReference>
<dbReference type="EC" id="2.7.7.6" evidence="1"/>
<dbReference type="GO" id="GO:0003899">
    <property type="term" value="F:DNA-directed RNA polymerase activity"/>
    <property type="evidence" value="ECO:0007669"/>
    <property type="project" value="UniProtKB-EC"/>
</dbReference>
<dbReference type="Pfam" id="PF04563">
    <property type="entry name" value="RNA_pol_Rpb2_1"/>
    <property type="match status" value="1"/>
</dbReference>
<sequence length="1117" mass="130572">MDQSIRAVKLFQEFNGVEKLQIDSFNFFLNHSLPNIFINDIIETKHFILKIEKLIVEEATYEDMNGDLCRTDPLFCIENGITYWSKIVVTLSFRLKSNSNETQYFNACIGRLPIMVGSDLCVYKNKEKEMKCYFIIKGTKKVINMEERIAYNYPFLLSKKKEFKFYKYVEFKSMNKFFKSSLLDIGVKEIKKQTHIFVYCPELLQKELISINLFLELFLSKCQIKKCLLEIVQKSNVKYKSQLESIFLNTFYNNNTNEDPFEYVLKINTKLLTKNDLLKFLKEKVLIHMNCNLKKKGLFCFYLFKLLLYGMVNKNIPDDRDHYGNKRVYTINHWLTSEVSHLYHKKLKKKLLLIFEKDLIYEKNSIRLIIEKNQELTNNLRSCFVSNSWHSKSYVQKQNVSQTFDPFNRLHYIDLIRKIVTPVKNDTNKILGPRDLHLTQCDILCPYGTPDGKKVGLVKTPSVQNIISIERCVELVFLIKIIINNIDEDFMLNEDFIHCYLIIVNGNWIGSVKKNKKEECLNKIKELKNKFLLYDISIFFLKPLNGIFIYSDSGRMMFPILLKDIPKDYKPLLFLDYIKNGYITFLDKNEIENYKLEENDIFSSIKTKYTYAGSGKYPCDLFSLMCLGYAGSLIPFSNHNQAPRNIYQCQMCKQSMGFFSEKSPLDNMVTNVNCLYHSQIPLVGTYTQMKKDIYEYPTGINCVVAILPFLGENQEDSIIMNKNSIERGMFSSVRYTTFVHLMELNSVLYNPINENKKIESNFNYSKLDSNGIVLNNSILVKNDVLIGIKKYKVFDNKIDNSYIYTQNHQTRVLKSFKNTNEKGDMTIKIIVYDIKTPQVGDKYSSRHGQKGTIGLIVNNEDIPFDKYGNNPDIIINPLCIPSRMTIGHLFEMASGQNISENSKTFKFCAICIEYKKKLNSPRCDKDCFLEQNIKDYLYNSSFYKELIPKHIKEYKSKEYYNGFTGEKMTCLVYQGVIYYQKLKHLSQDKVYVRTTGPIQPVTRQPKEGRSVEGGHRFGVQERDCIASHGCMYTLRDRLFYQSDYSKIIICKCGIFYHGKDPLTNKYVRCSLCGSNDFYEVEIPYANKTLTQMLMPYNICLRQIPEEIIDSSSCLSHF</sequence>
<dbReference type="Gene3D" id="2.40.50.150">
    <property type="match status" value="1"/>
</dbReference>
<evidence type="ECO:0000259" key="9">
    <source>
        <dbReference type="Pfam" id="PF04563"/>
    </source>
</evidence>
<feature type="domain" description="RNA polymerase beta subunit protrusion" evidence="9">
    <location>
        <begin position="19"/>
        <end position="338"/>
    </location>
</feature>
<evidence type="ECO:0000259" key="7">
    <source>
        <dbReference type="Pfam" id="PF04560"/>
    </source>
</evidence>
<keyword evidence="2" id="KW-0240">DNA-directed RNA polymerase</keyword>
<dbReference type="InterPro" id="IPR007644">
    <property type="entry name" value="RNA_pol_bsu_protrusion"/>
</dbReference>
<feature type="domain" description="RNA polymerase Rpb2" evidence="7">
    <location>
        <begin position="1013"/>
        <end position="1101"/>
    </location>
</feature>
<dbReference type="GO" id="GO:0006351">
    <property type="term" value="P:DNA-templated transcription"/>
    <property type="evidence" value="ECO:0007669"/>
    <property type="project" value="InterPro"/>
</dbReference>
<feature type="domain" description="DNA-directed RNA polymerase subunit 2 hybrid-binding" evidence="6">
    <location>
        <begin position="632"/>
        <end position="1010"/>
    </location>
</feature>
<protein>
    <recommendedName>
        <fullName evidence="1">DNA-directed RNA polymerase</fullName>
        <ecNumber evidence="1">2.7.7.6</ecNumber>
    </recommendedName>
</protein>
<organism evidence="11">
    <name type="scientific">viral metagenome</name>
    <dbReference type="NCBI Taxonomy" id="1070528"/>
    <lineage>
        <taxon>unclassified sequences</taxon>
        <taxon>metagenomes</taxon>
        <taxon>organismal metagenomes</taxon>
    </lineage>
</organism>
<dbReference type="Pfam" id="PF00562">
    <property type="entry name" value="RNA_pol_Rpb2_6"/>
    <property type="match status" value="1"/>
</dbReference>
<dbReference type="AlphaFoldDB" id="A0A6C0JTP7"/>
<dbReference type="Gene3D" id="2.40.270.10">
    <property type="entry name" value="DNA-directed RNA polymerase, subunit 2, domain 6"/>
    <property type="match status" value="1"/>
</dbReference>
<dbReference type="Gene3D" id="3.90.1100.10">
    <property type="match status" value="2"/>
</dbReference>
<dbReference type="PANTHER" id="PTHR20856">
    <property type="entry name" value="DNA-DIRECTED RNA POLYMERASE I SUBUNIT 2"/>
    <property type="match status" value="1"/>
</dbReference>
<proteinExistence type="predicted"/>
<dbReference type="InterPro" id="IPR014724">
    <property type="entry name" value="RNA_pol_RPB2_OB-fold"/>
</dbReference>
<evidence type="ECO:0000256" key="5">
    <source>
        <dbReference type="ARBA" id="ARBA00023163"/>
    </source>
</evidence>
<evidence type="ECO:0000256" key="4">
    <source>
        <dbReference type="ARBA" id="ARBA00022695"/>
    </source>
</evidence>
<dbReference type="InterPro" id="IPR007641">
    <property type="entry name" value="RNA_pol_Rpb2_7"/>
</dbReference>
<dbReference type="EMBL" id="MN740687">
    <property type="protein sequence ID" value="QHU07807.1"/>
    <property type="molecule type" value="Genomic_DNA"/>
</dbReference>
<evidence type="ECO:0000259" key="8">
    <source>
        <dbReference type="Pfam" id="PF04561"/>
    </source>
</evidence>
<dbReference type="Pfam" id="PF04565">
    <property type="entry name" value="RNA_pol_Rpb2_3"/>
    <property type="match status" value="1"/>
</dbReference>
<dbReference type="Gene3D" id="3.90.1800.10">
    <property type="entry name" value="RNA polymerase alpha subunit dimerisation domain"/>
    <property type="match status" value="1"/>
</dbReference>
<evidence type="ECO:0000259" key="10">
    <source>
        <dbReference type="Pfam" id="PF04565"/>
    </source>
</evidence>
<keyword evidence="3" id="KW-0808">Transferase</keyword>
<evidence type="ECO:0000313" key="11">
    <source>
        <dbReference type="EMBL" id="QHU07807.1"/>
    </source>
</evidence>
<dbReference type="InterPro" id="IPR007642">
    <property type="entry name" value="RNA_pol_Rpb2_2"/>
</dbReference>
<keyword evidence="4" id="KW-0548">Nucleotidyltransferase</keyword>
<dbReference type="SUPFAM" id="SSF64484">
    <property type="entry name" value="beta and beta-prime subunits of DNA dependent RNA-polymerase"/>
    <property type="match status" value="1"/>
</dbReference>
<feature type="domain" description="RNA polymerase Rpb2" evidence="8">
    <location>
        <begin position="236"/>
        <end position="328"/>
    </location>
</feature>